<gene>
    <name evidence="3" type="ORF">ASPCAL12322</name>
</gene>
<evidence type="ECO:0000256" key="2">
    <source>
        <dbReference type="SAM" id="SignalP"/>
    </source>
</evidence>
<evidence type="ECO:0000256" key="1">
    <source>
        <dbReference type="SAM" id="MobiDB-lite"/>
    </source>
</evidence>
<feature type="compositionally biased region" description="Polar residues" evidence="1">
    <location>
        <begin position="37"/>
        <end position="54"/>
    </location>
</feature>
<dbReference type="AlphaFoldDB" id="A0A0U5GEP2"/>
<reference evidence="4" key="1">
    <citation type="journal article" date="2016" name="Genome Announc.">
        <title>Draft genome sequences of fungus Aspergillus calidoustus.</title>
        <authorList>
            <person name="Horn F."/>
            <person name="Linde J."/>
            <person name="Mattern D.J."/>
            <person name="Walther G."/>
            <person name="Guthke R."/>
            <person name="Scherlach K."/>
            <person name="Martin K."/>
            <person name="Brakhage A.A."/>
            <person name="Petzke L."/>
            <person name="Valiante V."/>
        </authorList>
    </citation>
    <scope>NUCLEOTIDE SEQUENCE [LARGE SCALE GENOMIC DNA]</scope>
    <source>
        <strain evidence="4">SF006504</strain>
    </source>
</reference>
<dbReference type="OrthoDB" id="5343383at2759"/>
<evidence type="ECO:0000313" key="3">
    <source>
        <dbReference type="EMBL" id="CEL09182.1"/>
    </source>
</evidence>
<name>A0A0U5GEP2_ASPCI</name>
<proteinExistence type="predicted"/>
<dbReference type="EMBL" id="CDMC01000013">
    <property type="protein sequence ID" value="CEL09182.1"/>
    <property type="molecule type" value="Genomic_DNA"/>
</dbReference>
<accession>A0A0U5GEP2</accession>
<organism evidence="3 4">
    <name type="scientific">Aspergillus calidoustus</name>
    <dbReference type="NCBI Taxonomy" id="454130"/>
    <lineage>
        <taxon>Eukaryota</taxon>
        <taxon>Fungi</taxon>
        <taxon>Dikarya</taxon>
        <taxon>Ascomycota</taxon>
        <taxon>Pezizomycotina</taxon>
        <taxon>Eurotiomycetes</taxon>
        <taxon>Eurotiomycetidae</taxon>
        <taxon>Eurotiales</taxon>
        <taxon>Aspergillaceae</taxon>
        <taxon>Aspergillus</taxon>
        <taxon>Aspergillus subgen. Nidulantes</taxon>
    </lineage>
</organism>
<feature type="chain" id="PRO_5006857801" evidence="2">
    <location>
        <begin position="19"/>
        <end position="358"/>
    </location>
</feature>
<feature type="signal peptide" evidence="2">
    <location>
        <begin position="1"/>
        <end position="18"/>
    </location>
</feature>
<keyword evidence="4" id="KW-1185">Reference proteome</keyword>
<dbReference type="OMA" id="WARDSEQ"/>
<feature type="region of interest" description="Disordered" evidence="1">
    <location>
        <begin position="33"/>
        <end position="59"/>
    </location>
</feature>
<evidence type="ECO:0000313" key="4">
    <source>
        <dbReference type="Proteomes" id="UP000054771"/>
    </source>
</evidence>
<sequence>MANISLLLPLIILILALAADWYWHIPSRDWEPRHPATSMQENEGQQQEGPSESPTRPPYNEDEIVQLIKDIYRIYLKLNYIKRWELVWPPRDTGHAINEALCEELGLDPAVVSLMKRIPYFCDYSTAKDIEFYPDSRAMVYLEDDEIRGGRDPSLFEFQEPRLDHLLPHDIALICEGDEGSNVILDVKNSTALPYLVFALLTSISDVIRVEGFHDWPPGAGAPAGYDYLPERPDEEDHYRNYYAHHAPTWLASWLQKIRSLDVIPVNYGGYRGLFTQNKSKGAIVKDILQNKYGYPDNFHEDQWRRVGSKICWETGKSILDYNDVPDDYDVDYEKEEADAIANYGKPVYAEEIDGPEQ</sequence>
<protein>
    <submittedName>
        <fullName evidence="3">Uncharacterized protein</fullName>
    </submittedName>
</protein>
<keyword evidence="2" id="KW-0732">Signal</keyword>
<dbReference type="Proteomes" id="UP000054771">
    <property type="component" value="Unassembled WGS sequence"/>
</dbReference>